<dbReference type="AlphaFoldDB" id="A0A1H6F6Y7"/>
<dbReference type="GO" id="GO:0071555">
    <property type="term" value="P:cell wall organization"/>
    <property type="evidence" value="ECO:0007669"/>
    <property type="project" value="UniProtKB-KW"/>
</dbReference>
<dbReference type="Gene3D" id="3.30.1490.480">
    <property type="entry name" value="Endolytic murein transglycosylase"/>
    <property type="match status" value="1"/>
</dbReference>
<evidence type="ECO:0000256" key="7">
    <source>
        <dbReference type="HAMAP-Rule" id="MF_02065"/>
    </source>
</evidence>
<keyword evidence="5 7" id="KW-0456">Lyase</keyword>
<dbReference type="RefSeq" id="WP_103919750.1">
    <property type="nucleotide sequence ID" value="NZ_FMSV02000404.1"/>
</dbReference>
<keyword evidence="9" id="KW-1185">Reference proteome</keyword>
<gene>
    <name evidence="7" type="primary">mltG</name>
    <name evidence="8" type="ORF">MBHS_01755</name>
</gene>
<evidence type="ECO:0000256" key="3">
    <source>
        <dbReference type="ARBA" id="ARBA00022989"/>
    </source>
</evidence>
<dbReference type="EMBL" id="FMSV02000404">
    <property type="protein sequence ID" value="SEH05900.1"/>
    <property type="molecule type" value="Genomic_DNA"/>
</dbReference>
<keyword evidence="3 7" id="KW-1133">Transmembrane helix</keyword>
<evidence type="ECO:0000313" key="9">
    <source>
        <dbReference type="Proteomes" id="UP000236724"/>
    </source>
</evidence>
<reference evidence="8 9" key="1">
    <citation type="submission" date="2016-10" db="EMBL/GenBank/DDBJ databases">
        <authorList>
            <person name="de Groot N.N."/>
        </authorList>
    </citation>
    <scope>NUCLEOTIDE SEQUENCE [LARGE SCALE GENOMIC DNA]</scope>
    <source>
        <strain evidence="8">MBHS1</strain>
    </source>
</reference>
<dbReference type="EC" id="4.2.2.29" evidence="7"/>
<dbReference type="Pfam" id="PF02618">
    <property type="entry name" value="YceG"/>
    <property type="match status" value="1"/>
</dbReference>
<feature type="site" description="Important for catalytic activity" evidence="7">
    <location>
        <position position="223"/>
    </location>
</feature>
<keyword evidence="6 7" id="KW-0961">Cell wall biogenesis/degradation</keyword>
<evidence type="ECO:0000256" key="1">
    <source>
        <dbReference type="ARBA" id="ARBA00022475"/>
    </source>
</evidence>
<dbReference type="GO" id="GO:0009252">
    <property type="term" value="P:peptidoglycan biosynthetic process"/>
    <property type="evidence" value="ECO:0007669"/>
    <property type="project" value="UniProtKB-UniRule"/>
</dbReference>
<comment type="function">
    <text evidence="7">Functions as a peptidoglycan terminase that cleaves nascent peptidoglycan strands endolytically to terminate their elongation.</text>
</comment>
<evidence type="ECO:0000313" key="8">
    <source>
        <dbReference type="EMBL" id="SEH05900.1"/>
    </source>
</evidence>
<dbReference type="Proteomes" id="UP000236724">
    <property type="component" value="Unassembled WGS sequence"/>
</dbReference>
<keyword evidence="1 7" id="KW-1003">Cell membrane</keyword>
<name>A0A1H6F6Y7_9GAMM</name>
<protein>
    <recommendedName>
        <fullName evidence="7">Endolytic murein transglycosylase</fullName>
        <ecNumber evidence="7">4.2.2.29</ecNumber>
    </recommendedName>
    <alternativeName>
        <fullName evidence="7">Peptidoglycan lytic transglycosylase</fullName>
    </alternativeName>
    <alternativeName>
        <fullName evidence="7">Peptidoglycan polymerization terminase</fullName>
    </alternativeName>
</protein>
<proteinExistence type="inferred from homology"/>
<dbReference type="CDD" id="cd08010">
    <property type="entry name" value="MltG_like"/>
    <property type="match status" value="1"/>
</dbReference>
<keyword evidence="4 7" id="KW-0472">Membrane</keyword>
<organism evidence="8 9">
    <name type="scientific">Candidatus Venteria ishoeyi</name>
    <dbReference type="NCBI Taxonomy" id="1899563"/>
    <lineage>
        <taxon>Bacteria</taxon>
        <taxon>Pseudomonadati</taxon>
        <taxon>Pseudomonadota</taxon>
        <taxon>Gammaproteobacteria</taxon>
        <taxon>Thiotrichales</taxon>
        <taxon>Thiotrichaceae</taxon>
        <taxon>Venteria</taxon>
    </lineage>
</organism>
<dbReference type="PANTHER" id="PTHR30518">
    <property type="entry name" value="ENDOLYTIC MUREIN TRANSGLYCOSYLASE"/>
    <property type="match status" value="1"/>
</dbReference>
<evidence type="ECO:0000256" key="4">
    <source>
        <dbReference type="ARBA" id="ARBA00023136"/>
    </source>
</evidence>
<dbReference type="GO" id="GO:0005886">
    <property type="term" value="C:plasma membrane"/>
    <property type="evidence" value="ECO:0007669"/>
    <property type="project" value="UniProtKB-UniRule"/>
</dbReference>
<comment type="similarity">
    <text evidence="7">Belongs to the transglycosylase MltG family.</text>
</comment>
<accession>A0A1H6F6Y7</accession>
<dbReference type="Gene3D" id="3.30.160.60">
    <property type="entry name" value="Classic Zinc Finger"/>
    <property type="match status" value="1"/>
</dbReference>
<sequence length="360" mass="40470">MLKRFLVRLFLAILLSLLLISAGAYALYEYGLQRPLQLPQKTTYYTINPGMGVNQIAVALVREKIFNYPNALAWVLWARSQGKGHQIKAGEYKILPGSNARQLLALFISGKTVQHAFVIVEGWTFKQLLSALQQTQNLNHQLPKNSAAKVVMQQLDLAGIHPEGRFFPDTYYFTANTSDIALLQRAYQKMQKEQQATWEQRSPDVQVKDKTAALILASIIEKETASPQEYTQISGVFSRRLKKGMRLQTDPSVIYGMGDNFKGNIRKADLQRDTPYNTYTRAGLPPTPIALPGRAALLAAVQPAAGNSLYFVASGNGRHYFSSNLSEHECAVMRYQIKDKAPRKFARRCRKKPGCRVCKE</sequence>
<dbReference type="GO" id="GO:0008932">
    <property type="term" value="F:lytic endotransglycosylase activity"/>
    <property type="evidence" value="ECO:0007669"/>
    <property type="project" value="UniProtKB-UniRule"/>
</dbReference>
<dbReference type="HAMAP" id="MF_02065">
    <property type="entry name" value="MltG"/>
    <property type="match status" value="1"/>
</dbReference>
<comment type="catalytic activity">
    <reaction evidence="7">
        <text>a peptidoglycan chain = a peptidoglycan chain with N-acetyl-1,6-anhydromuramyl-[peptide] at the reducing end + a peptidoglycan chain with N-acetylglucosamine at the non-reducing end.</text>
        <dbReference type="EC" id="4.2.2.29"/>
    </reaction>
</comment>
<dbReference type="PANTHER" id="PTHR30518:SF2">
    <property type="entry name" value="ENDOLYTIC MUREIN TRANSGLYCOSYLASE"/>
    <property type="match status" value="1"/>
</dbReference>
<keyword evidence="2 7" id="KW-0812">Transmembrane</keyword>
<dbReference type="OrthoDB" id="9814591at2"/>
<evidence type="ECO:0000256" key="6">
    <source>
        <dbReference type="ARBA" id="ARBA00023316"/>
    </source>
</evidence>
<dbReference type="NCBIfam" id="TIGR00247">
    <property type="entry name" value="endolytic transglycosylase MltG"/>
    <property type="match status" value="1"/>
</dbReference>
<evidence type="ECO:0000256" key="5">
    <source>
        <dbReference type="ARBA" id="ARBA00023239"/>
    </source>
</evidence>
<evidence type="ECO:0000256" key="2">
    <source>
        <dbReference type="ARBA" id="ARBA00022692"/>
    </source>
</evidence>
<dbReference type="InterPro" id="IPR003770">
    <property type="entry name" value="MLTG-like"/>
</dbReference>
<keyword evidence="7" id="KW-0997">Cell inner membrane</keyword>